<feature type="compositionally biased region" description="Low complexity" evidence="1">
    <location>
        <begin position="55"/>
        <end position="67"/>
    </location>
</feature>
<feature type="region of interest" description="Disordered" evidence="1">
    <location>
        <begin position="36"/>
        <end position="158"/>
    </location>
</feature>
<reference evidence="5" key="1">
    <citation type="submission" date="2017-02" db="UniProtKB">
        <authorList>
            <consortium name="WormBaseParasite"/>
        </authorList>
    </citation>
    <scope>IDENTIFICATION</scope>
</reference>
<dbReference type="AlphaFoldDB" id="A0A0N4YIV1"/>
<accession>A0A0N4YIV1</accession>
<evidence type="ECO:0000256" key="1">
    <source>
        <dbReference type="SAM" id="MobiDB-lite"/>
    </source>
</evidence>
<gene>
    <name evidence="3" type="ORF">NBR_LOCUS16858</name>
</gene>
<feature type="transmembrane region" description="Helical" evidence="2">
    <location>
        <begin position="6"/>
        <end position="28"/>
    </location>
</feature>
<dbReference type="WBParaSite" id="NBR_0001685701-mRNA-1">
    <property type="protein sequence ID" value="NBR_0001685701-mRNA-1"/>
    <property type="gene ID" value="NBR_0001685701"/>
</dbReference>
<organism evidence="5">
    <name type="scientific">Nippostrongylus brasiliensis</name>
    <name type="common">Rat hookworm</name>
    <dbReference type="NCBI Taxonomy" id="27835"/>
    <lineage>
        <taxon>Eukaryota</taxon>
        <taxon>Metazoa</taxon>
        <taxon>Ecdysozoa</taxon>
        <taxon>Nematoda</taxon>
        <taxon>Chromadorea</taxon>
        <taxon>Rhabditida</taxon>
        <taxon>Rhabditina</taxon>
        <taxon>Rhabditomorpha</taxon>
        <taxon>Strongyloidea</taxon>
        <taxon>Heligmosomidae</taxon>
        <taxon>Nippostrongylus</taxon>
    </lineage>
</organism>
<feature type="compositionally biased region" description="Basic and acidic residues" evidence="1">
    <location>
        <begin position="68"/>
        <end position="77"/>
    </location>
</feature>
<keyword evidence="2" id="KW-0812">Transmembrane</keyword>
<name>A0A0N4YIV1_NIPBR</name>
<protein>
    <submittedName>
        <fullName evidence="5">DUF4834 family protein</fullName>
    </submittedName>
</protein>
<feature type="compositionally biased region" description="Polar residues" evidence="1">
    <location>
        <begin position="36"/>
        <end position="47"/>
    </location>
</feature>
<sequence length="158" mass="17890">MSLYMKLFWLFGAICVLMIIQLILIRYLRRRQHSVASHSFTPPSDATLSADRKSQQSLQSAISSILSKVREAPKSTHADTMPTQSDPSDFFPPEAQKTPEAPTKSAKFAVRGDRTFPLAGPSSAVQSVQRDSYPDPEYYRFPRKKPSKKPVVKGWEWM</sequence>
<reference evidence="3 4" key="2">
    <citation type="submission" date="2018-11" db="EMBL/GenBank/DDBJ databases">
        <authorList>
            <consortium name="Pathogen Informatics"/>
        </authorList>
    </citation>
    <scope>NUCLEOTIDE SEQUENCE [LARGE SCALE GENOMIC DNA]</scope>
</reference>
<evidence type="ECO:0000313" key="4">
    <source>
        <dbReference type="Proteomes" id="UP000271162"/>
    </source>
</evidence>
<feature type="compositionally biased region" description="Basic residues" evidence="1">
    <location>
        <begin position="141"/>
        <end position="151"/>
    </location>
</feature>
<proteinExistence type="predicted"/>
<dbReference type="Proteomes" id="UP000271162">
    <property type="component" value="Unassembled WGS sequence"/>
</dbReference>
<keyword evidence="2" id="KW-0472">Membrane</keyword>
<dbReference type="EMBL" id="UYSL01022432">
    <property type="protein sequence ID" value="VDL80453.1"/>
    <property type="molecule type" value="Genomic_DNA"/>
</dbReference>
<keyword evidence="4" id="KW-1185">Reference proteome</keyword>
<evidence type="ECO:0000256" key="2">
    <source>
        <dbReference type="SAM" id="Phobius"/>
    </source>
</evidence>
<evidence type="ECO:0000313" key="3">
    <source>
        <dbReference type="EMBL" id="VDL80453.1"/>
    </source>
</evidence>
<keyword evidence="2" id="KW-1133">Transmembrane helix</keyword>
<evidence type="ECO:0000313" key="5">
    <source>
        <dbReference type="WBParaSite" id="NBR_0001685701-mRNA-1"/>
    </source>
</evidence>